<keyword evidence="5" id="KW-0547">Nucleotide-binding</keyword>
<feature type="domain" description="ABC transmembrane type-1" evidence="14">
    <location>
        <begin position="111"/>
        <end position="348"/>
    </location>
</feature>
<dbReference type="EnsemblMetazoa" id="CLYHEMT009418.1">
    <property type="protein sequence ID" value="CLYHEMP009418.1"/>
    <property type="gene ID" value="CLYHEMG009418"/>
</dbReference>
<comment type="subcellular location">
    <subcellularLocation>
        <location evidence="1">Peroxisome membrane</location>
        <topology evidence="1">Multi-pass membrane protein</topology>
    </subcellularLocation>
</comment>
<dbReference type="OrthoDB" id="422637at2759"/>
<keyword evidence="9 12" id="KW-1133">Transmembrane helix</keyword>
<evidence type="ECO:0000256" key="2">
    <source>
        <dbReference type="ARBA" id="ARBA00008575"/>
    </source>
</evidence>
<evidence type="ECO:0000313" key="16">
    <source>
        <dbReference type="Proteomes" id="UP000594262"/>
    </source>
</evidence>
<dbReference type="SUPFAM" id="SSF52540">
    <property type="entry name" value="P-loop containing nucleoside triphosphate hydrolases"/>
    <property type="match status" value="1"/>
</dbReference>
<dbReference type="AlphaFoldDB" id="A0A7M5VB55"/>
<evidence type="ECO:0000256" key="3">
    <source>
        <dbReference type="ARBA" id="ARBA00022448"/>
    </source>
</evidence>
<protein>
    <submittedName>
        <fullName evidence="15">Uncharacterized protein</fullName>
    </submittedName>
</protein>
<dbReference type="PROSITE" id="PS00211">
    <property type="entry name" value="ABC_TRANSPORTER_1"/>
    <property type="match status" value="1"/>
</dbReference>
<dbReference type="PROSITE" id="PS50929">
    <property type="entry name" value="ABC_TM1F"/>
    <property type="match status" value="1"/>
</dbReference>
<evidence type="ECO:0000256" key="12">
    <source>
        <dbReference type="SAM" id="Phobius"/>
    </source>
</evidence>
<dbReference type="InterPro" id="IPR027417">
    <property type="entry name" value="P-loop_NTPase"/>
</dbReference>
<dbReference type="GO" id="GO:0005524">
    <property type="term" value="F:ATP binding"/>
    <property type="evidence" value="ECO:0007669"/>
    <property type="project" value="UniProtKB-KW"/>
</dbReference>
<evidence type="ECO:0000256" key="5">
    <source>
        <dbReference type="ARBA" id="ARBA00022741"/>
    </source>
</evidence>
<dbReference type="Proteomes" id="UP000594262">
    <property type="component" value="Unplaced"/>
</dbReference>
<dbReference type="GO" id="GO:0005324">
    <property type="term" value="F:long-chain fatty acid transmembrane transporter activity"/>
    <property type="evidence" value="ECO:0007669"/>
    <property type="project" value="TreeGrafter"/>
</dbReference>
<dbReference type="InterPro" id="IPR017871">
    <property type="entry name" value="ABC_transporter-like_CS"/>
</dbReference>
<keyword evidence="4 12" id="KW-0812">Transmembrane</keyword>
<dbReference type="InterPro" id="IPR050835">
    <property type="entry name" value="ABC_transporter_sub-D"/>
</dbReference>
<keyword evidence="16" id="KW-1185">Reference proteome</keyword>
<dbReference type="GO" id="GO:0005778">
    <property type="term" value="C:peroxisomal membrane"/>
    <property type="evidence" value="ECO:0007669"/>
    <property type="project" value="UniProtKB-SubCell"/>
</dbReference>
<evidence type="ECO:0000256" key="4">
    <source>
        <dbReference type="ARBA" id="ARBA00022692"/>
    </source>
</evidence>
<proteinExistence type="inferred from homology"/>
<feature type="transmembrane region" description="Helical" evidence="12">
    <location>
        <begin position="21"/>
        <end position="41"/>
    </location>
</feature>
<name>A0A7M5VB55_9CNID</name>
<keyword evidence="3" id="KW-0813">Transport</keyword>
<keyword evidence="10 12" id="KW-0472">Membrane</keyword>
<dbReference type="Pfam" id="PF06472">
    <property type="entry name" value="ABC_membrane_2"/>
    <property type="match status" value="1"/>
</dbReference>
<feature type="domain" description="ABC transporter" evidence="13">
    <location>
        <begin position="483"/>
        <end position="711"/>
    </location>
</feature>
<dbReference type="Gene3D" id="1.20.1560.10">
    <property type="entry name" value="ABC transporter type 1, transmembrane domain"/>
    <property type="match status" value="1"/>
</dbReference>
<feature type="transmembrane region" description="Helical" evidence="12">
    <location>
        <begin position="143"/>
        <end position="164"/>
    </location>
</feature>
<sequence>MNNLLSAKGTKKFIRHLAKTQPTAFNTLVATAGAYGVYYAYAKLKNRDNNETIKGFSSYNPQEMDKNEENNKGTKKRYQINKEYYEKLMQIIKIILPGVWTKEFAFLSAHTIALICRAFLSIYVATLDGKLAKCIVEKKLMRFLYLLTQWIGIAVPATFINSLLKYLEGKLSLAFRTQLVRHAYKLYFDKQTYYKVGNLDSRLSSPDESLTEDLRLFCDSIAHLYSHMTKPILDLLLVCMTLSKMSNKRGQSWIQPISIASLVTVTTGHILKMSSPAFGKLVSEESSRRGTLRTVHSRVITNSEEIAFYGGHKVEHNLLQKTYQSLAGQINLILRKKLWYVMLEQFLMKYVWSASGLIMVSLPIMLGKDVSGSMSEQISERSQAFTTSRNLLLSGADAVERIMTSFKEIIELAGYTERVHSMLSVFEDIHKEHYIRLPASKSFSTVEEHLEDASEDHIVFSHGQVVPLNSLPRTTPTWTDGDIVLRQVPIIAPSGDVVCPSLSIKISPGSHFLITGPNGCGKSSLFRILSGLWPVYGGGQLSIPYPSDTFYIPQRPYMTLGTLRDQVIYPDSIGEMKRKGWTDETLEGILEQVYLKYVIEREGGFDTVSDWMDVLSGGEKQRMGMARMFYHKPKFALLDECTSAVSIDVEGKMYQAAKDSGITLLTITHRPSLWKFHSHLLKFDGEGGWSIEEMNANTRLTLNEEKERLEAQLADVPKAQERLNELCAILGE</sequence>
<dbReference type="PANTHER" id="PTHR11384:SF67">
    <property type="entry name" value="ATP-BINDING CASSETTE SUB-FAMILY D MEMBER 1"/>
    <property type="match status" value="1"/>
</dbReference>
<evidence type="ECO:0000256" key="11">
    <source>
        <dbReference type="ARBA" id="ARBA00023140"/>
    </source>
</evidence>
<dbReference type="FunFam" id="3.40.50.300:FF:000800">
    <property type="entry name" value="ATP-binding cassette sub-family D member 1"/>
    <property type="match status" value="1"/>
</dbReference>
<dbReference type="CDD" id="cd03223">
    <property type="entry name" value="ABCD_peroxisomal_ALDP"/>
    <property type="match status" value="1"/>
</dbReference>
<evidence type="ECO:0000256" key="1">
    <source>
        <dbReference type="ARBA" id="ARBA00004585"/>
    </source>
</evidence>
<dbReference type="GO" id="GO:0042760">
    <property type="term" value="P:very long-chain fatty acid catabolic process"/>
    <property type="evidence" value="ECO:0007669"/>
    <property type="project" value="TreeGrafter"/>
</dbReference>
<dbReference type="GO" id="GO:0015910">
    <property type="term" value="P:long-chain fatty acid import into peroxisome"/>
    <property type="evidence" value="ECO:0007669"/>
    <property type="project" value="TreeGrafter"/>
</dbReference>
<keyword evidence="11" id="KW-0576">Peroxisome</keyword>
<dbReference type="PROSITE" id="PS50893">
    <property type="entry name" value="ABC_TRANSPORTER_2"/>
    <property type="match status" value="1"/>
</dbReference>
<dbReference type="GO" id="GO:0006635">
    <property type="term" value="P:fatty acid beta-oxidation"/>
    <property type="evidence" value="ECO:0007669"/>
    <property type="project" value="TreeGrafter"/>
</dbReference>
<evidence type="ECO:0000256" key="8">
    <source>
        <dbReference type="ARBA" id="ARBA00022967"/>
    </source>
</evidence>
<keyword evidence="7" id="KW-0067">ATP-binding</keyword>
<dbReference type="GO" id="GO:0016887">
    <property type="term" value="F:ATP hydrolysis activity"/>
    <property type="evidence" value="ECO:0007669"/>
    <property type="project" value="InterPro"/>
</dbReference>
<accession>A0A7M5VB55</accession>
<dbReference type="Pfam" id="PF00005">
    <property type="entry name" value="ABC_tran"/>
    <property type="match status" value="1"/>
</dbReference>
<evidence type="ECO:0000256" key="9">
    <source>
        <dbReference type="ARBA" id="ARBA00022989"/>
    </source>
</evidence>
<organism evidence="15 16">
    <name type="scientific">Clytia hemisphaerica</name>
    <dbReference type="NCBI Taxonomy" id="252671"/>
    <lineage>
        <taxon>Eukaryota</taxon>
        <taxon>Metazoa</taxon>
        <taxon>Cnidaria</taxon>
        <taxon>Hydrozoa</taxon>
        <taxon>Hydroidolina</taxon>
        <taxon>Leptothecata</taxon>
        <taxon>Obeliida</taxon>
        <taxon>Clytiidae</taxon>
        <taxon>Clytia</taxon>
    </lineage>
</organism>
<evidence type="ECO:0000259" key="13">
    <source>
        <dbReference type="PROSITE" id="PS50893"/>
    </source>
</evidence>
<evidence type="ECO:0000256" key="7">
    <source>
        <dbReference type="ARBA" id="ARBA00022840"/>
    </source>
</evidence>
<dbReference type="Gene3D" id="3.40.50.300">
    <property type="entry name" value="P-loop containing nucleotide triphosphate hydrolases"/>
    <property type="match status" value="1"/>
</dbReference>
<evidence type="ECO:0000259" key="14">
    <source>
        <dbReference type="PROSITE" id="PS50929"/>
    </source>
</evidence>
<evidence type="ECO:0000256" key="10">
    <source>
        <dbReference type="ARBA" id="ARBA00023136"/>
    </source>
</evidence>
<evidence type="ECO:0000313" key="15">
    <source>
        <dbReference type="EnsemblMetazoa" id="CLYHEMP009418.1"/>
    </source>
</evidence>
<dbReference type="GO" id="GO:0140359">
    <property type="term" value="F:ABC-type transporter activity"/>
    <property type="evidence" value="ECO:0007669"/>
    <property type="project" value="InterPro"/>
</dbReference>
<keyword evidence="6" id="KW-0378">Hydrolase</keyword>
<dbReference type="InterPro" id="IPR003593">
    <property type="entry name" value="AAA+_ATPase"/>
</dbReference>
<keyword evidence="8" id="KW-1278">Translocase</keyword>
<comment type="similarity">
    <text evidence="2">Belongs to the ABC transporter superfamily. ABCD family. Peroxisomal fatty acyl CoA transporter (TC 3.A.1.203) subfamily.</text>
</comment>
<dbReference type="GeneID" id="136809680"/>
<dbReference type="GO" id="GO:0007031">
    <property type="term" value="P:peroxisome organization"/>
    <property type="evidence" value="ECO:0007669"/>
    <property type="project" value="TreeGrafter"/>
</dbReference>
<dbReference type="InterPro" id="IPR003439">
    <property type="entry name" value="ABC_transporter-like_ATP-bd"/>
</dbReference>
<dbReference type="InterPro" id="IPR011527">
    <property type="entry name" value="ABC1_TM_dom"/>
</dbReference>
<dbReference type="InterPro" id="IPR036640">
    <property type="entry name" value="ABC1_TM_sf"/>
</dbReference>
<evidence type="ECO:0000256" key="6">
    <source>
        <dbReference type="ARBA" id="ARBA00022801"/>
    </source>
</evidence>
<dbReference type="PANTHER" id="PTHR11384">
    <property type="entry name" value="ATP-BINDING CASSETTE, SUB-FAMILY D MEMBER"/>
    <property type="match status" value="1"/>
</dbReference>
<dbReference type="SUPFAM" id="SSF90123">
    <property type="entry name" value="ABC transporter transmembrane region"/>
    <property type="match status" value="1"/>
</dbReference>
<dbReference type="RefSeq" id="XP_066922328.1">
    <property type="nucleotide sequence ID" value="XM_067066227.1"/>
</dbReference>
<reference evidence="15" key="1">
    <citation type="submission" date="2021-01" db="UniProtKB">
        <authorList>
            <consortium name="EnsemblMetazoa"/>
        </authorList>
    </citation>
    <scope>IDENTIFICATION</scope>
</reference>
<dbReference type="SMART" id="SM00382">
    <property type="entry name" value="AAA"/>
    <property type="match status" value="1"/>
</dbReference>